<accession>A0A1L6JGK8</accession>
<reference evidence="3" key="1">
    <citation type="submission" date="2016-12" db="EMBL/GenBank/DDBJ databases">
        <title>Whole genome sequencing of Sphingomonas sp. ABOJV.</title>
        <authorList>
            <person name="Conlan S."/>
            <person name="Thomas P.J."/>
            <person name="Mullikin J."/>
            <person name="Palmore T.N."/>
            <person name="Frank K.M."/>
            <person name="Segre J.A."/>
        </authorList>
    </citation>
    <scope>NUCLEOTIDE SEQUENCE [LARGE SCALE GENOMIC DNA]</scope>
    <source>
        <strain evidence="3">ABOJV</strain>
    </source>
</reference>
<organism evidence="2 3">
    <name type="scientific">Sphingomonas koreensis</name>
    <dbReference type="NCBI Taxonomy" id="93064"/>
    <lineage>
        <taxon>Bacteria</taxon>
        <taxon>Pseudomonadati</taxon>
        <taxon>Pseudomonadota</taxon>
        <taxon>Alphaproteobacteria</taxon>
        <taxon>Sphingomonadales</taxon>
        <taxon>Sphingomonadaceae</taxon>
        <taxon>Sphingomonas</taxon>
    </lineage>
</organism>
<dbReference type="InterPro" id="IPR018754">
    <property type="entry name" value="RovC-like_DNA-bd"/>
</dbReference>
<dbReference type="Proteomes" id="UP000185161">
    <property type="component" value="Chromosome"/>
</dbReference>
<name>A0A1L6JGK8_9SPHN</name>
<dbReference type="STRING" id="93064.BRX40_12710"/>
<dbReference type="KEGG" id="skr:BRX40_12710"/>
<evidence type="ECO:0000313" key="3">
    <source>
        <dbReference type="Proteomes" id="UP000185161"/>
    </source>
</evidence>
<evidence type="ECO:0000313" key="2">
    <source>
        <dbReference type="EMBL" id="APR55018.1"/>
    </source>
</evidence>
<dbReference type="AlphaFoldDB" id="A0A1L6JGK8"/>
<feature type="domain" description="T6SS Transcription factor RovC-like DNA binding" evidence="1">
    <location>
        <begin position="47"/>
        <end position="148"/>
    </location>
</feature>
<keyword evidence="3" id="KW-1185">Reference proteome</keyword>
<gene>
    <name evidence="2" type="ORF">BRX40_12710</name>
</gene>
<dbReference type="Pfam" id="PF10074">
    <property type="entry name" value="RovC_DNA-bd"/>
    <property type="match status" value="1"/>
</dbReference>
<protein>
    <recommendedName>
        <fullName evidence="1">T6SS Transcription factor RovC-like DNA binding domain-containing protein</fullName>
    </recommendedName>
</protein>
<dbReference type="EMBL" id="CP018820">
    <property type="protein sequence ID" value="APR55018.1"/>
    <property type="molecule type" value="Genomic_DNA"/>
</dbReference>
<proteinExistence type="predicted"/>
<sequence>MTVVTDEEGREHAVLSDGYRRIRIDIGTGSLLAGDPVILRYRIEETLDRGTDARLLPLRRLAGLFRTGRFLPALFPREHRVERLIDVLRVHDALSAGASQRDIATGLFGPERIPADWRAASDSLRSRVRRLVRDARHMAAGGYRGLLRR</sequence>
<evidence type="ECO:0000259" key="1">
    <source>
        <dbReference type="Pfam" id="PF10074"/>
    </source>
</evidence>